<feature type="transmembrane region" description="Helical" evidence="8">
    <location>
        <begin position="21"/>
        <end position="42"/>
    </location>
</feature>
<evidence type="ECO:0000256" key="5">
    <source>
        <dbReference type="ARBA" id="ARBA00022692"/>
    </source>
</evidence>
<keyword evidence="5 8" id="KW-0812">Transmembrane</keyword>
<evidence type="ECO:0000313" key="9">
    <source>
        <dbReference type="EMBL" id="SFS11503.1"/>
    </source>
</evidence>
<feature type="transmembrane region" description="Helical" evidence="8">
    <location>
        <begin position="185"/>
        <end position="215"/>
    </location>
</feature>
<dbReference type="STRING" id="474950.SAMN05421771_1976"/>
<evidence type="ECO:0000256" key="1">
    <source>
        <dbReference type="ARBA" id="ARBA00004651"/>
    </source>
</evidence>
<dbReference type="PANTHER" id="PTHR21716:SF53">
    <property type="entry name" value="PERMEASE PERM-RELATED"/>
    <property type="match status" value="1"/>
</dbReference>
<dbReference type="PANTHER" id="PTHR21716">
    <property type="entry name" value="TRANSMEMBRANE PROTEIN"/>
    <property type="match status" value="1"/>
</dbReference>
<feature type="transmembrane region" description="Helical" evidence="8">
    <location>
        <begin position="103"/>
        <end position="122"/>
    </location>
</feature>
<accession>A0A1I6M7A3</accession>
<evidence type="ECO:0000256" key="3">
    <source>
        <dbReference type="ARBA" id="ARBA00022448"/>
    </source>
</evidence>
<feature type="transmembrane region" description="Helical" evidence="8">
    <location>
        <begin position="157"/>
        <end position="179"/>
    </location>
</feature>
<keyword evidence="10" id="KW-1185">Reference proteome</keyword>
<dbReference type="Proteomes" id="UP000199024">
    <property type="component" value="Unassembled WGS sequence"/>
</dbReference>
<evidence type="ECO:0000256" key="4">
    <source>
        <dbReference type="ARBA" id="ARBA00022475"/>
    </source>
</evidence>
<name>A0A1I6M7A3_9BACT</name>
<keyword evidence="3" id="KW-0813">Transport</keyword>
<evidence type="ECO:0000256" key="8">
    <source>
        <dbReference type="SAM" id="Phobius"/>
    </source>
</evidence>
<dbReference type="Pfam" id="PF01594">
    <property type="entry name" value="AI-2E_transport"/>
    <property type="match status" value="1"/>
</dbReference>
<keyword evidence="4" id="KW-1003">Cell membrane</keyword>
<proteinExistence type="inferred from homology"/>
<feature type="transmembrane region" description="Helical" evidence="8">
    <location>
        <begin position="222"/>
        <end position="244"/>
    </location>
</feature>
<evidence type="ECO:0000256" key="7">
    <source>
        <dbReference type="ARBA" id="ARBA00023136"/>
    </source>
</evidence>
<protein>
    <submittedName>
        <fullName evidence="9">Predicted PurR-regulated permease PerM</fullName>
    </submittedName>
</protein>
<reference evidence="9 10" key="1">
    <citation type="submission" date="2016-10" db="EMBL/GenBank/DDBJ databases">
        <authorList>
            <person name="de Groot N.N."/>
        </authorList>
    </citation>
    <scope>NUCLEOTIDE SEQUENCE [LARGE SCALE GENOMIC DNA]</scope>
    <source>
        <strain evidence="9 10">DSM 21001</strain>
    </source>
</reference>
<gene>
    <name evidence="9" type="ORF">SAMN05421771_1976</name>
</gene>
<comment type="subcellular location">
    <subcellularLocation>
        <location evidence="1">Cell membrane</location>
        <topology evidence="1">Multi-pass membrane protein</topology>
    </subcellularLocation>
</comment>
<dbReference type="GO" id="GO:0005886">
    <property type="term" value="C:plasma membrane"/>
    <property type="evidence" value="ECO:0007669"/>
    <property type="project" value="UniProtKB-SubCell"/>
</dbReference>
<sequence>MPVIESIRKIDVRGWRPSRPVAIVILIAGIALGMALFLTFALPPVMRDLREFLTDLPQRVPEAVAKIKHIPMADKLGVDDLAAKAENAATAIGGYVFSALPKWLAHILDVLTAVFLCIYFMIEGDDAYEFLLSLFKPASRMRLDATLQKAELKMSKWLLGQGLLMLSIGVCSTIVFGILHVRYFVLLGVLMGLLNIIPIAGGVITIVLVAGVAALDSWPKMFGVLIFYLIYVNFENAFLTPRIMKSSVDLMGLTVLVALMIGTALAGIVGALVAVPTAALISVLLDEYAVQRTDGEDPPPILLSSESKP</sequence>
<feature type="transmembrane region" description="Helical" evidence="8">
    <location>
        <begin position="250"/>
        <end position="275"/>
    </location>
</feature>
<dbReference type="AlphaFoldDB" id="A0A1I6M7A3"/>
<organism evidence="9 10">
    <name type="scientific">Granulicella pectinivorans</name>
    <dbReference type="NCBI Taxonomy" id="474950"/>
    <lineage>
        <taxon>Bacteria</taxon>
        <taxon>Pseudomonadati</taxon>
        <taxon>Acidobacteriota</taxon>
        <taxon>Terriglobia</taxon>
        <taxon>Terriglobales</taxon>
        <taxon>Acidobacteriaceae</taxon>
        <taxon>Granulicella</taxon>
    </lineage>
</organism>
<evidence type="ECO:0000256" key="6">
    <source>
        <dbReference type="ARBA" id="ARBA00022989"/>
    </source>
</evidence>
<keyword evidence="7 8" id="KW-0472">Membrane</keyword>
<evidence type="ECO:0000313" key="10">
    <source>
        <dbReference type="Proteomes" id="UP000199024"/>
    </source>
</evidence>
<comment type="similarity">
    <text evidence="2">Belongs to the autoinducer-2 exporter (AI-2E) (TC 2.A.86) family.</text>
</comment>
<evidence type="ECO:0000256" key="2">
    <source>
        <dbReference type="ARBA" id="ARBA00009773"/>
    </source>
</evidence>
<dbReference type="EMBL" id="FOZL01000001">
    <property type="protein sequence ID" value="SFS11503.1"/>
    <property type="molecule type" value="Genomic_DNA"/>
</dbReference>
<dbReference type="InterPro" id="IPR002549">
    <property type="entry name" value="AI-2E-like"/>
</dbReference>
<keyword evidence="6 8" id="KW-1133">Transmembrane helix</keyword>